<feature type="chain" id="PRO_5009666750" evidence="1">
    <location>
        <begin position="23"/>
        <end position="157"/>
    </location>
</feature>
<sequence>MKKVLISAAAALMAAFAVSCSAAESSPANETTTPTAEAVTYAEKTAENTTVTTADSSQPLIIAIPDSVLDSDGIIAPMEAGELVEKLAKLKAYMTLDEIIALFGKEPFMVKESNENIFKYYSGDVTITLWGTQLFQAIVECKGSALPVDLGLDIPKQ</sequence>
<accession>A0A1K1PQP3</accession>
<reference evidence="2 3" key="1">
    <citation type="submission" date="2016-11" db="EMBL/GenBank/DDBJ databases">
        <authorList>
            <person name="Jaros S."/>
            <person name="Januszkiewicz K."/>
            <person name="Wedrychowicz H."/>
        </authorList>
    </citation>
    <scope>NUCLEOTIDE SEQUENCE [LARGE SCALE GENOMIC DNA]</scope>
    <source>
        <strain evidence="2 3">YL228</strain>
    </source>
</reference>
<dbReference type="AlphaFoldDB" id="A0A1K1PQP3"/>
<dbReference type="Proteomes" id="UP000183461">
    <property type="component" value="Unassembled WGS sequence"/>
</dbReference>
<evidence type="ECO:0000313" key="2">
    <source>
        <dbReference type="EMBL" id="SFW49828.1"/>
    </source>
</evidence>
<feature type="signal peptide" evidence="1">
    <location>
        <begin position="1"/>
        <end position="22"/>
    </location>
</feature>
<organism evidence="2 3">
    <name type="scientific">Ruminococcus flavefaciens</name>
    <dbReference type="NCBI Taxonomy" id="1265"/>
    <lineage>
        <taxon>Bacteria</taxon>
        <taxon>Bacillati</taxon>
        <taxon>Bacillota</taxon>
        <taxon>Clostridia</taxon>
        <taxon>Eubacteriales</taxon>
        <taxon>Oscillospiraceae</taxon>
        <taxon>Ruminococcus</taxon>
    </lineage>
</organism>
<keyword evidence="1" id="KW-0732">Signal</keyword>
<dbReference type="PROSITE" id="PS51257">
    <property type="entry name" value="PROKAR_LIPOPROTEIN"/>
    <property type="match status" value="1"/>
</dbReference>
<protein>
    <submittedName>
        <fullName evidence="2">Uncharacterized protein</fullName>
    </submittedName>
</protein>
<proteinExistence type="predicted"/>
<gene>
    <name evidence="2" type="ORF">SAMN02910280_0041</name>
</gene>
<dbReference type="RefSeq" id="WP_072301114.1">
    <property type="nucleotide sequence ID" value="NZ_FPIP01000010.1"/>
</dbReference>
<name>A0A1K1PQP3_RUMFL</name>
<dbReference type="EMBL" id="FPIP01000010">
    <property type="protein sequence ID" value="SFW49828.1"/>
    <property type="molecule type" value="Genomic_DNA"/>
</dbReference>
<evidence type="ECO:0000256" key="1">
    <source>
        <dbReference type="SAM" id="SignalP"/>
    </source>
</evidence>
<evidence type="ECO:0000313" key="3">
    <source>
        <dbReference type="Proteomes" id="UP000183461"/>
    </source>
</evidence>